<dbReference type="InterPro" id="IPR051351">
    <property type="entry name" value="Ascorbate-PTS_EIIA_comp"/>
</dbReference>
<dbReference type="PANTHER" id="PTHR36203:SF1">
    <property type="entry name" value="ASCORBATE-SPECIFIC PTS SYSTEM EIIA COMPONENT"/>
    <property type="match status" value="1"/>
</dbReference>
<keyword evidence="7" id="KW-0418">Kinase</keyword>
<gene>
    <name evidence="12" type="ORF">BCR26_10935</name>
</gene>
<sequence length="152" mass="17347">MLNYFYDNDLIRFCSETPSTWQEAVKISCQTLLEKEIINQKYVDEIIECVQKYGPYIVIVPGVAMPHSSEDSEGVFGTAISFTKMNDSVVFEEGNPEKNAQLFFTLAAKNSEEHVENISKLSEMLMTEGLIEALMEVTTMEEYQKVMDTFDI</sequence>
<dbReference type="Pfam" id="PF00359">
    <property type="entry name" value="PTS_EIIA_2"/>
    <property type="match status" value="1"/>
</dbReference>
<dbReference type="PROSITE" id="PS51094">
    <property type="entry name" value="PTS_EIIA_TYPE_2"/>
    <property type="match status" value="1"/>
</dbReference>
<dbReference type="STRING" id="762845.BCR26_10935"/>
<evidence type="ECO:0000256" key="5">
    <source>
        <dbReference type="ARBA" id="ARBA00022679"/>
    </source>
</evidence>
<dbReference type="EMBL" id="MIEK01000011">
    <property type="protein sequence ID" value="OEH83184.1"/>
    <property type="molecule type" value="Genomic_DNA"/>
</dbReference>
<evidence type="ECO:0000256" key="7">
    <source>
        <dbReference type="ARBA" id="ARBA00022777"/>
    </source>
</evidence>
<dbReference type="InterPro" id="IPR016152">
    <property type="entry name" value="PTrfase/Anion_transptr"/>
</dbReference>
<dbReference type="GO" id="GO:0009401">
    <property type="term" value="P:phosphoenolpyruvate-dependent sugar phosphotransferase system"/>
    <property type="evidence" value="ECO:0007669"/>
    <property type="project" value="UniProtKB-KW"/>
</dbReference>
<dbReference type="PANTHER" id="PTHR36203">
    <property type="entry name" value="ASCORBATE-SPECIFIC PTS SYSTEM EIIA COMPONENT"/>
    <property type="match status" value="1"/>
</dbReference>
<comment type="function">
    <text evidence="8">The phosphoenolpyruvate-dependent sugar phosphotransferase system (sugar PTS), a major carbohydrate active transport system, catalyzes the phosphorylation of incoming sugar substrates concomitantly with their translocation across the cell membrane. The enzyme II UlaABC PTS system is involved in ascorbate transport.</text>
</comment>
<keyword evidence="6" id="KW-0598">Phosphotransferase system</keyword>
<evidence type="ECO:0000256" key="2">
    <source>
        <dbReference type="ARBA" id="ARBA00022448"/>
    </source>
</evidence>
<dbReference type="OrthoDB" id="369398at2"/>
<evidence type="ECO:0000259" key="11">
    <source>
        <dbReference type="PROSITE" id="PS51094"/>
    </source>
</evidence>
<dbReference type="Gene3D" id="3.40.930.10">
    <property type="entry name" value="Mannitol-specific EII, Chain A"/>
    <property type="match status" value="1"/>
</dbReference>
<dbReference type="GO" id="GO:0005737">
    <property type="term" value="C:cytoplasm"/>
    <property type="evidence" value="ECO:0007669"/>
    <property type="project" value="UniProtKB-SubCell"/>
</dbReference>
<feature type="domain" description="PTS EIIA type-2" evidence="11">
    <location>
        <begin position="4"/>
        <end position="150"/>
    </location>
</feature>
<keyword evidence="3" id="KW-0963">Cytoplasm</keyword>
<reference evidence="12 13" key="1">
    <citation type="submission" date="2016-09" db="EMBL/GenBank/DDBJ databases">
        <authorList>
            <person name="Capua I."/>
            <person name="De Benedictis P."/>
            <person name="Joannis T."/>
            <person name="Lombin L.H."/>
            <person name="Cattoli G."/>
        </authorList>
    </citation>
    <scope>NUCLEOTIDE SEQUENCE [LARGE SCALE GENOMIC DNA]</scope>
    <source>
        <strain evidence="12 13">LMG 25899</strain>
    </source>
</reference>
<evidence type="ECO:0000256" key="8">
    <source>
        <dbReference type="ARBA" id="ARBA00037387"/>
    </source>
</evidence>
<evidence type="ECO:0000256" key="9">
    <source>
        <dbReference type="ARBA" id="ARBA00041175"/>
    </source>
</evidence>
<dbReference type="AlphaFoldDB" id="A0A1E5KZE1"/>
<keyword evidence="5" id="KW-0808">Transferase</keyword>
<dbReference type="RefSeq" id="WP_069697860.1">
    <property type="nucleotide sequence ID" value="NZ_JAGGMA010000020.1"/>
</dbReference>
<proteinExistence type="predicted"/>
<evidence type="ECO:0000313" key="12">
    <source>
        <dbReference type="EMBL" id="OEH83184.1"/>
    </source>
</evidence>
<evidence type="ECO:0000256" key="4">
    <source>
        <dbReference type="ARBA" id="ARBA00022553"/>
    </source>
</evidence>
<evidence type="ECO:0000256" key="6">
    <source>
        <dbReference type="ARBA" id="ARBA00022683"/>
    </source>
</evidence>
<dbReference type="GO" id="GO:0016301">
    <property type="term" value="F:kinase activity"/>
    <property type="evidence" value="ECO:0007669"/>
    <property type="project" value="UniProtKB-KW"/>
</dbReference>
<dbReference type="InterPro" id="IPR002178">
    <property type="entry name" value="PTS_EIIA_type-2_dom"/>
</dbReference>
<evidence type="ECO:0000256" key="3">
    <source>
        <dbReference type="ARBA" id="ARBA00022490"/>
    </source>
</evidence>
<comment type="subcellular location">
    <subcellularLocation>
        <location evidence="1">Cytoplasm</location>
    </subcellularLocation>
</comment>
<dbReference type="CDD" id="cd00211">
    <property type="entry name" value="PTS_IIA_fru"/>
    <property type="match status" value="1"/>
</dbReference>
<comment type="caution">
    <text evidence="12">The sequence shown here is derived from an EMBL/GenBank/DDBJ whole genome shotgun (WGS) entry which is preliminary data.</text>
</comment>
<evidence type="ECO:0000256" key="1">
    <source>
        <dbReference type="ARBA" id="ARBA00004496"/>
    </source>
</evidence>
<accession>A0A1E5KZE1</accession>
<keyword evidence="2" id="KW-0813">Transport</keyword>
<protein>
    <recommendedName>
        <fullName evidence="9">Ascorbate-specific PTS system EIIA component</fullName>
    </recommendedName>
    <alternativeName>
        <fullName evidence="10">Ascorbate-specific phosphotransferase enzyme IIA component</fullName>
    </alternativeName>
</protein>
<keyword evidence="4" id="KW-0597">Phosphoprotein</keyword>
<keyword evidence="13" id="KW-1185">Reference proteome</keyword>
<evidence type="ECO:0000256" key="10">
    <source>
        <dbReference type="ARBA" id="ARBA00042072"/>
    </source>
</evidence>
<name>A0A1E5KZE1_9ENTE</name>
<dbReference type="SUPFAM" id="SSF55804">
    <property type="entry name" value="Phoshotransferase/anion transport protein"/>
    <property type="match status" value="1"/>
</dbReference>
<organism evidence="12 13">
    <name type="scientific">Enterococcus rivorum</name>
    <dbReference type="NCBI Taxonomy" id="762845"/>
    <lineage>
        <taxon>Bacteria</taxon>
        <taxon>Bacillati</taxon>
        <taxon>Bacillota</taxon>
        <taxon>Bacilli</taxon>
        <taxon>Lactobacillales</taxon>
        <taxon>Enterococcaceae</taxon>
        <taxon>Enterococcus</taxon>
    </lineage>
</organism>
<evidence type="ECO:0000313" key="13">
    <source>
        <dbReference type="Proteomes" id="UP000095256"/>
    </source>
</evidence>
<dbReference type="Proteomes" id="UP000095256">
    <property type="component" value="Unassembled WGS sequence"/>
</dbReference>